<reference evidence="2" key="1">
    <citation type="submission" date="2011-08" db="EMBL/GenBank/DDBJ databases">
        <authorList>
            <person name="Rombauts S."/>
        </authorList>
    </citation>
    <scope>NUCLEOTIDE SEQUENCE</scope>
    <source>
        <strain evidence="2">London</strain>
    </source>
</reference>
<evidence type="ECO:0000313" key="1">
    <source>
        <dbReference type="EnsemblMetazoa" id="tetur15g00110.1"/>
    </source>
</evidence>
<accession>T1KM28</accession>
<dbReference type="Proteomes" id="UP000015104">
    <property type="component" value="Unassembled WGS sequence"/>
</dbReference>
<sequence length="27" mass="3141">MDLLINTFKNTFGPFRQVAKETKRTPS</sequence>
<name>T1KM28_TETUR</name>
<dbReference type="EnsemblMetazoa" id="tetur15g00110.1">
    <property type="protein sequence ID" value="tetur15g00110.1"/>
    <property type="gene ID" value="tetur15g00110"/>
</dbReference>
<keyword evidence="2" id="KW-1185">Reference proteome</keyword>
<organism evidence="1 2">
    <name type="scientific">Tetranychus urticae</name>
    <name type="common">Two-spotted spider mite</name>
    <dbReference type="NCBI Taxonomy" id="32264"/>
    <lineage>
        <taxon>Eukaryota</taxon>
        <taxon>Metazoa</taxon>
        <taxon>Ecdysozoa</taxon>
        <taxon>Arthropoda</taxon>
        <taxon>Chelicerata</taxon>
        <taxon>Arachnida</taxon>
        <taxon>Acari</taxon>
        <taxon>Acariformes</taxon>
        <taxon>Trombidiformes</taxon>
        <taxon>Prostigmata</taxon>
        <taxon>Eleutherengona</taxon>
        <taxon>Raphignathae</taxon>
        <taxon>Tetranychoidea</taxon>
        <taxon>Tetranychidae</taxon>
        <taxon>Tetranychus</taxon>
    </lineage>
</organism>
<dbReference type="EMBL" id="CAEY01000236">
    <property type="status" value="NOT_ANNOTATED_CDS"/>
    <property type="molecule type" value="Genomic_DNA"/>
</dbReference>
<proteinExistence type="predicted"/>
<reference evidence="1" key="2">
    <citation type="submission" date="2015-06" db="UniProtKB">
        <authorList>
            <consortium name="EnsemblMetazoa"/>
        </authorList>
    </citation>
    <scope>IDENTIFICATION</scope>
</reference>
<protein>
    <submittedName>
        <fullName evidence="1">Uncharacterized protein</fullName>
    </submittedName>
</protein>
<evidence type="ECO:0000313" key="2">
    <source>
        <dbReference type="Proteomes" id="UP000015104"/>
    </source>
</evidence>
<dbReference type="AlphaFoldDB" id="T1KM28"/>
<dbReference type="HOGENOM" id="CLU_3415443_0_0_1"/>